<dbReference type="BioCyc" id="NEQU228908:GJB6-433-MONOMER"/>
<dbReference type="HOGENOM" id="CLU_033458_0_2_2"/>
<dbReference type="PANTHER" id="PTHR10602">
    <property type="entry name" value="EUKARYOTIC TRANSLATION INITIATION FACTOR 2 SUBUNIT 1"/>
    <property type="match status" value="1"/>
</dbReference>
<dbReference type="NCBIfam" id="NF003062">
    <property type="entry name" value="PRK03987.1-1"/>
    <property type="match status" value="1"/>
</dbReference>
<evidence type="ECO:0000256" key="1">
    <source>
        <dbReference type="ARBA" id="ARBA00007223"/>
    </source>
</evidence>
<dbReference type="Pfam" id="PF00575">
    <property type="entry name" value="S1"/>
    <property type="match status" value="1"/>
</dbReference>
<dbReference type="SUPFAM" id="SSF110993">
    <property type="entry name" value="eIF-2-alpha, C-terminal domain"/>
    <property type="match status" value="1"/>
</dbReference>
<dbReference type="Gene3D" id="2.40.50.140">
    <property type="entry name" value="Nucleic acid-binding proteins"/>
    <property type="match status" value="1"/>
</dbReference>
<dbReference type="SUPFAM" id="SSF116742">
    <property type="entry name" value="eIF2alpha middle domain-like"/>
    <property type="match status" value="1"/>
</dbReference>
<evidence type="ECO:0000259" key="4">
    <source>
        <dbReference type="PROSITE" id="PS50126"/>
    </source>
</evidence>
<accession>Q74ME8</accession>
<dbReference type="GO" id="GO:0003723">
    <property type="term" value="F:RNA binding"/>
    <property type="evidence" value="ECO:0007669"/>
    <property type="project" value="InterPro"/>
</dbReference>
<keyword evidence="3" id="KW-0648">Protein biosynthesis</keyword>
<dbReference type="Pfam" id="PF07541">
    <property type="entry name" value="EIF_2_alpha"/>
    <property type="match status" value="1"/>
</dbReference>
<feature type="domain" description="S1 motif" evidence="4">
    <location>
        <begin position="11"/>
        <end position="81"/>
    </location>
</feature>
<dbReference type="PANTHER" id="PTHR10602:SF0">
    <property type="entry name" value="EUKARYOTIC TRANSLATION INITIATION FACTOR 2 SUBUNIT 1"/>
    <property type="match status" value="1"/>
</dbReference>
<protein>
    <submittedName>
        <fullName evidence="5">NEQ405</fullName>
    </submittedName>
</protein>
<evidence type="ECO:0000256" key="2">
    <source>
        <dbReference type="ARBA" id="ARBA00022540"/>
    </source>
</evidence>
<dbReference type="SMART" id="SM00316">
    <property type="entry name" value="S1"/>
    <property type="match status" value="1"/>
</dbReference>
<comment type="similarity">
    <text evidence="1">Belongs to the eIF-2-alpha family.</text>
</comment>
<dbReference type="InterPro" id="IPR024055">
    <property type="entry name" value="TIF2_asu_C"/>
</dbReference>
<keyword evidence="6" id="KW-1185">Reference proteome</keyword>
<dbReference type="InterPro" id="IPR003029">
    <property type="entry name" value="S1_domain"/>
</dbReference>
<sequence length="253" mass="29397">MIKKKTLPNVGEYIVAKIIKIDPAAAIAEPLEYEADAILPFNEVARGRIKDIKDHVRVGQIVVGKVIRVDPLSKTIYFSLRKAHPQEVKRKLSEFRMEQAANKILELLANKLNEDYEAIRKKVAEPILKKEVSLYKAFLEIAKNPELLKKYRIPKKYAEPLLEIIKERIKPKKYEIKALIELYTIETDGINRIRKIFEEIENLGFEAKYQGSGKYYIRIEGEDPKELERKLKTINDIIEKYIGNGEYAITRIE</sequence>
<dbReference type="InterPro" id="IPR011488">
    <property type="entry name" value="TIF_2_asu"/>
</dbReference>
<evidence type="ECO:0000313" key="5">
    <source>
        <dbReference type="EMBL" id="AAR39250.1"/>
    </source>
</evidence>
<dbReference type="Gene3D" id="3.30.70.1130">
    <property type="entry name" value="EIF_2_alpha"/>
    <property type="match status" value="1"/>
</dbReference>
<organism evidence="5 6">
    <name type="scientific">Nanoarchaeum equitans (strain Kin4-M)</name>
    <dbReference type="NCBI Taxonomy" id="228908"/>
    <lineage>
        <taxon>Archaea</taxon>
        <taxon>Nanobdellota</taxon>
        <taxon>Candidatus Nanoarchaeia</taxon>
        <taxon>Nanoarchaeales</taxon>
        <taxon>Nanoarchaeaceae</taxon>
        <taxon>Nanoarchaeum</taxon>
    </lineage>
</organism>
<gene>
    <name evidence="5" type="ordered locus">NEQ405</name>
</gene>
<evidence type="ECO:0000256" key="3">
    <source>
        <dbReference type="ARBA" id="ARBA00022917"/>
    </source>
</evidence>
<dbReference type="InterPro" id="IPR024054">
    <property type="entry name" value="TIF2_asu_middle_sf"/>
</dbReference>
<dbReference type="KEGG" id="neq:NEQ405"/>
<evidence type="ECO:0000313" key="6">
    <source>
        <dbReference type="Proteomes" id="UP000000578"/>
    </source>
</evidence>
<dbReference type="PROSITE" id="PS50126">
    <property type="entry name" value="S1"/>
    <property type="match status" value="1"/>
</dbReference>
<dbReference type="EnsemblBacteria" id="AAR39250">
    <property type="protein sequence ID" value="AAR39250"/>
    <property type="gene ID" value="NEQ405"/>
</dbReference>
<dbReference type="GO" id="GO:0003743">
    <property type="term" value="F:translation initiation factor activity"/>
    <property type="evidence" value="ECO:0007669"/>
    <property type="project" value="UniProtKB-KW"/>
</dbReference>
<dbReference type="AlphaFoldDB" id="Q74ME8"/>
<dbReference type="Proteomes" id="UP000000578">
    <property type="component" value="Chromosome"/>
</dbReference>
<name>Q74ME8_NANEQ</name>
<proteinExistence type="inferred from homology"/>
<dbReference type="EMBL" id="AE017199">
    <property type="protein sequence ID" value="AAR39250.1"/>
    <property type="molecule type" value="Genomic_DNA"/>
</dbReference>
<reference evidence="5 6" key="1">
    <citation type="journal article" date="2003" name="Proc. Natl. Acad. Sci. U.S.A.">
        <title>The genome of Nanoarchaeum equitans: insights into early archaeal evolution and derived parasitism.</title>
        <authorList>
            <person name="Waters E."/>
            <person name="Hohn M.J."/>
            <person name="Ahel I."/>
            <person name="Graham D.E."/>
            <person name="Adams M.D."/>
            <person name="Barnstead M."/>
            <person name="Beeson K.Y."/>
            <person name="Bibbs L."/>
            <person name="Bolanos R."/>
            <person name="Keller M."/>
            <person name="Kretz K."/>
            <person name="Lin X."/>
            <person name="Mathur E."/>
            <person name="Ni J."/>
            <person name="Podar M."/>
            <person name="Richardson T."/>
            <person name="Sutton G.G."/>
            <person name="Simon M."/>
            <person name="Soll D."/>
            <person name="Stetter K.O."/>
            <person name="Short J.M."/>
            <person name="Noordewier M."/>
        </authorList>
    </citation>
    <scope>NUCLEOTIDE SEQUENCE [LARGE SCALE GENOMIC DNA]</scope>
    <source>
        <strain evidence="5 6">Kin4-M</strain>
    </source>
</reference>
<dbReference type="GO" id="GO:0043022">
    <property type="term" value="F:ribosome binding"/>
    <property type="evidence" value="ECO:0007669"/>
    <property type="project" value="TreeGrafter"/>
</dbReference>
<dbReference type="InterPro" id="IPR012340">
    <property type="entry name" value="NA-bd_OB-fold"/>
</dbReference>
<dbReference type="STRING" id="228908.NEQ405"/>
<keyword evidence="2" id="KW-0396">Initiation factor</keyword>
<dbReference type="Gene3D" id="1.10.150.190">
    <property type="entry name" value="Translation initiation factor 2, subunit 1, domain 2"/>
    <property type="match status" value="1"/>
</dbReference>
<dbReference type="SUPFAM" id="SSF50249">
    <property type="entry name" value="Nucleic acid-binding proteins"/>
    <property type="match status" value="1"/>
</dbReference>